<dbReference type="OrthoDB" id="2679375at2759"/>
<dbReference type="Proteomes" id="UP000823399">
    <property type="component" value="Unassembled WGS sequence"/>
</dbReference>
<sequence>MESHTFIHLSTILQSQDLTGFALASLVASWVYDCFLTLDQEDTEANYFPNEKFVSAWYFPLQVRPPGTVALCMAGAEGIFILRTYALWGTKEIHSGPYVNNGTVPGDLERGNNTEVLEPVEMSMTVQLSDIGGGCYSLYHDTKAAYNWSLMAAFELEVMVLTIIRVYWAYRERRYLLLDILVQHNIFYFGIGLS</sequence>
<gene>
    <name evidence="1" type="ORF">F5147DRAFT_653523</name>
</gene>
<reference evidence="1" key="1">
    <citation type="journal article" date="2020" name="New Phytol.">
        <title>Comparative genomics reveals dynamic genome evolution in host specialist ectomycorrhizal fungi.</title>
        <authorList>
            <person name="Lofgren L.A."/>
            <person name="Nguyen N.H."/>
            <person name="Vilgalys R."/>
            <person name="Ruytinx J."/>
            <person name="Liao H.L."/>
            <person name="Branco S."/>
            <person name="Kuo A."/>
            <person name="LaButti K."/>
            <person name="Lipzen A."/>
            <person name="Andreopoulos W."/>
            <person name="Pangilinan J."/>
            <person name="Riley R."/>
            <person name="Hundley H."/>
            <person name="Na H."/>
            <person name="Barry K."/>
            <person name="Grigoriev I.V."/>
            <person name="Stajich J.E."/>
            <person name="Kennedy P.G."/>
        </authorList>
    </citation>
    <scope>NUCLEOTIDE SEQUENCE</scope>
    <source>
        <strain evidence="1">FC423</strain>
    </source>
</reference>
<dbReference type="GeneID" id="64696049"/>
<accession>A0A9P7F6B4</accession>
<evidence type="ECO:0000313" key="2">
    <source>
        <dbReference type="Proteomes" id="UP000823399"/>
    </source>
</evidence>
<evidence type="ECO:0000313" key="1">
    <source>
        <dbReference type="EMBL" id="KAG2106920.1"/>
    </source>
</evidence>
<protein>
    <submittedName>
        <fullName evidence="1">Uncharacterized protein</fullName>
    </submittedName>
</protein>
<organism evidence="1 2">
    <name type="scientific">Suillus discolor</name>
    <dbReference type="NCBI Taxonomy" id="1912936"/>
    <lineage>
        <taxon>Eukaryota</taxon>
        <taxon>Fungi</taxon>
        <taxon>Dikarya</taxon>
        <taxon>Basidiomycota</taxon>
        <taxon>Agaricomycotina</taxon>
        <taxon>Agaricomycetes</taxon>
        <taxon>Agaricomycetidae</taxon>
        <taxon>Boletales</taxon>
        <taxon>Suillineae</taxon>
        <taxon>Suillaceae</taxon>
        <taxon>Suillus</taxon>
    </lineage>
</organism>
<dbReference type="EMBL" id="JABBWM010000033">
    <property type="protein sequence ID" value="KAG2106920.1"/>
    <property type="molecule type" value="Genomic_DNA"/>
</dbReference>
<keyword evidence="2" id="KW-1185">Reference proteome</keyword>
<dbReference type="RefSeq" id="XP_041291859.1">
    <property type="nucleotide sequence ID" value="XM_041433790.1"/>
</dbReference>
<proteinExistence type="predicted"/>
<dbReference type="AlphaFoldDB" id="A0A9P7F6B4"/>
<comment type="caution">
    <text evidence="1">The sequence shown here is derived from an EMBL/GenBank/DDBJ whole genome shotgun (WGS) entry which is preliminary data.</text>
</comment>
<name>A0A9P7F6B4_9AGAM</name>